<proteinExistence type="predicted"/>
<comment type="caution">
    <text evidence="1">The sequence shown here is derived from an EMBL/GenBank/DDBJ whole genome shotgun (WGS) entry which is preliminary data.</text>
</comment>
<name>A0A955RIS2_9BACT</name>
<gene>
    <name evidence="1" type="ORF">KC909_01685</name>
</gene>
<evidence type="ECO:0000313" key="2">
    <source>
        <dbReference type="Proteomes" id="UP000783287"/>
    </source>
</evidence>
<dbReference type="AlphaFoldDB" id="A0A955RIS2"/>
<organism evidence="1 2">
    <name type="scientific">Candidatus Dojkabacteria bacterium</name>
    <dbReference type="NCBI Taxonomy" id="2099670"/>
    <lineage>
        <taxon>Bacteria</taxon>
        <taxon>Candidatus Dojkabacteria</taxon>
    </lineage>
</organism>
<reference evidence="1" key="2">
    <citation type="journal article" date="2021" name="Microbiome">
        <title>Successional dynamics and alternative stable states in a saline activated sludge microbial community over 9 years.</title>
        <authorList>
            <person name="Wang Y."/>
            <person name="Ye J."/>
            <person name="Ju F."/>
            <person name="Liu L."/>
            <person name="Boyd J.A."/>
            <person name="Deng Y."/>
            <person name="Parks D.H."/>
            <person name="Jiang X."/>
            <person name="Yin X."/>
            <person name="Woodcroft B.J."/>
            <person name="Tyson G.W."/>
            <person name="Hugenholtz P."/>
            <person name="Polz M.F."/>
            <person name="Zhang T."/>
        </authorList>
    </citation>
    <scope>NUCLEOTIDE SEQUENCE</scope>
    <source>
        <strain evidence="1">HKST-UBA14</strain>
    </source>
</reference>
<accession>A0A955RIS2</accession>
<dbReference type="EMBL" id="JAGQLK010000023">
    <property type="protein sequence ID" value="MCA9383052.1"/>
    <property type="molecule type" value="Genomic_DNA"/>
</dbReference>
<evidence type="ECO:0000313" key="1">
    <source>
        <dbReference type="EMBL" id="MCA9383052.1"/>
    </source>
</evidence>
<dbReference type="Proteomes" id="UP000783287">
    <property type="component" value="Unassembled WGS sequence"/>
</dbReference>
<sequence length="191" mass="21408">MSYFQIGELTYQSIYQTHPERVSQLLQTLIDHALIAGQENFNATAFGYFPLKHCLVNILSKLIRQEYLPQDGVEALIANDHQGQMHYRLGFAQECDAMTFPVGYEDQLAEVVIVDQDVTETLTEERAAVLVHFADEVLSCGVRIEGVDDIDQIDFVLSRADECGNHSFSVTIQEGYNQMSAQGSLTPTSQQ</sequence>
<reference evidence="1" key="1">
    <citation type="submission" date="2020-04" db="EMBL/GenBank/DDBJ databases">
        <authorList>
            <person name="Zhang T."/>
        </authorList>
    </citation>
    <scope>NUCLEOTIDE SEQUENCE</scope>
    <source>
        <strain evidence="1">HKST-UBA14</strain>
    </source>
</reference>
<protein>
    <submittedName>
        <fullName evidence="1">Uncharacterized protein</fullName>
    </submittedName>
</protein>